<dbReference type="PaxDb" id="411470-RUMGNA_03344"/>
<dbReference type="EMBL" id="AAYG02000031">
    <property type="protein sequence ID" value="EDN76242.1"/>
    <property type="molecule type" value="Genomic_DNA"/>
</dbReference>
<dbReference type="AlphaFoldDB" id="A7B6Y0"/>
<protein>
    <submittedName>
        <fullName evidence="1">Uncharacterized protein</fullName>
    </submittedName>
</protein>
<organism evidence="1 2">
    <name type="scientific">Mediterraneibacter gnavus (strain ATCC 29149 / DSM 114966 / JCM 6515 / VPI C7-9)</name>
    <name type="common">Ruminococcus gnavus</name>
    <dbReference type="NCBI Taxonomy" id="411470"/>
    <lineage>
        <taxon>Bacteria</taxon>
        <taxon>Bacillati</taxon>
        <taxon>Bacillota</taxon>
        <taxon>Clostridia</taxon>
        <taxon>Lachnospirales</taxon>
        <taxon>Lachnospiraceae</taxon>
        <taxon>Mediterraneibacter</taxon>
    </lineage>
</organism>
<reference evidence="1 2" key="2">
    <citation type="submission" date="2007-06" db="EMBL/GenBank/DDBJ databases">
        <title>Draft genome sequence of Ruminococcus gnavus (ATCC 29149).</title>
        <authorList>
            <person name="Sudarsanam P."/>
            <person name="Ley R."/>
            <person name="Guruge J."/>
            <person name="Turnbaugh P.J."/>
            <person name="Mahowald M."/>
            <person name="Liep D."/>
            <person name="Gordon J."/>
        </authorList>
    </citation>
    <scope>NUCLEOTIDE SEQUENCE [LARGE SCALE GENOMIC DNA]</scope>
    <source>
        <strain evidence="1 2">ATCC 29149</strain>
    </source>
</reference>
<gene>
    <name evidence="1" type="ORF">RUMGNA_03344</name>
</gene>
<evidence type="ECO:0000313" key="2">
    <source>
        <dbReference type="Proteomes" id="UP000004410"/>
    </source>
</evidence>
<name>A7B6Y0_MEDG7</name>
<dbReference type="Proteomes" id="UP000004410">
    <property type="component" value="Unassembled WGS sequence"/>
</dbReference>
<sequence>MPSEKRRQGNQVRIPDNARCCIGVVVFHEVTVGNSMGRRNTVFDA</sequence>
<evidence type="ECO:0000313" key="1">
    <source>
        <dbReference type="EMBL" id="EDN76242.1"/>
    </source>
</evidence>
<comment type="caution">
    <text evidence="1">The sequence shown here is derived from an EMBL/GenBank/DDBJ whole genome shotgun (WGS) entry which is preliminary data.</text>
</comment>
<proteinExistence type="predicted"/>
<accession>A7B6Y0</accession>
<reference evidence="1 2" key="1">
    <citation type="submission" date="2007-04" db="EMBL/GenBank/DDBJ databases">
        <authorList>
            <person name="Fulton L."/>
            <person name="Clifton S."/>
            <person name="Fulton B."/>
            <person name="Xu J."/>
            <person name="Minx P."/>
            <person name="Pepin K.H."/>
            <person name="Johnson M."/>
            <person name="Thiruvilangam P."/>
            <person name="Bhonagiri V."/>
            <person name="Nash W.E."/>
            <person name="Mardis E.R."/>
            <person name="Wilson R.K."/>
        </authorList>
    </citation>
    <scope>NUCLEOTIDE SEQUENCE [LARGE SCALE GENOMIC DNA]</scope>
    <source>
        <strain evidence="1 2">ATCC 29149</strain>
    </source>
</reference>